<protein>
    <submittedName>
        <fullName evidence="1">Uncharacterized protein</fullName>
    </submittedName>
</protein>
<dbReference type="EMBL" id="JACGWK010000006">
    <property type="protein sequence ID" value="KAL0348617.1"/>
    <property type="molecule type" value="Genomic_DNA"/>
</dbReference>
<accession>A0AAW2NXH5</accession>
<reference evidence="1" key="2">
    <citation type="journal article" date="2024" name="Plant">
        <title>Genomic evolution and insights into agronomic trait innovations of Sesamum species.</title>
        <authorList>
            <person name="Miao H."/>
            <person name="Wang L."/>
            <person name="Qu L."/>
            <person name="Liu H."/>
            <person name="Sun Y."/>
            <person name="Le M."/>
            <person name="Wang Q."/>
            <person name="Wei S."/>
            <person name="Zheng Y."/>
            <person name="Lin W."/>
            <person name="Duan Y."/>
            <person name="Cao H."/>
            <person name="Xiong S."/>
            <person name="Wang X."/>
            <person name="Wei L."/>
            <person name="Li C."/>
            <person name="Ma Q."/>
            <person name="Ju M."/>
            <person name="Zhao R."/>
            <person name="Li G."/>
            <person name="Mu C."/>
            <person name="Tian Q."/>
            <person name="Mei H."/>
            <person name="Zhang T."/>
            <person name="Gao T."/>
            <person name="Zhang H."/>
        </authorList>
    </citation>
    <scope>NUCLEOTIDE SEQUENCE</scope>
    <source>
        <strain evidence="1">G01</strain>
    </source>
</reference>
<name>A0AAW2NXH5_9LAMI</name>
<comment type="caution">
    <text evidence="1">The sequence shown here is derived from an EMBL/GenBank/DDBJ whole genome shotgun (WGS) entry which is preliminary data.</text>
</comment>
<sequence length="84" mass="9484">MDAPIRPLTAHKLHKKNSHWKSMMRNHHIFLSDEKREEGGAQHHLFAGGGTAEDEMGAFQLEISDLSKLTPRIQSPQGNGEVWL</sequence>
<evidence type="ECO:0000313" key="1">
    <source>
        <dbReference type="EMBL" id="KAL0348617.1"/>
    </source>
</evidence>
<dbReference type="AlphaFoldDB" id="A0AAW2NXH5"/>
<gene>
    <name evidence="1" type="ORF">Sangu_1089500</name>
</gene>
<reference evidence="1" key="1">
    <citation type="submission" date="2020-06" db="EMBL/GenBank/DDBJ databases">
        <authorList>
            <person name="Li T."/>
            <person name="Hu X."/>
            <person name="Zhang T."/>
            <person name="Song X."/>
            <person name="Zhang H."/>
            <person name="Dai N."/>
            <person name="Sheng W."/>
            <person name="Hou X."/>
            <person name="Wei L."/>
        </authorList>
    </citation>
    <scope>NUCLEOTIDE SEQUENCE</scope>
    <source>
        <strain evidence="1">G01</strain>
        <tissue evidence="1">Leaf</tissue>
    </source>
</reference>
<proteinExistence type="predicted"/>
<organism evidence="1">
    <name type="scientific">Sesamum angustifolium</name>
    <dbReference type="NCBI Taxonomy" id="2727405"/>
    <lineage>
        <taxon>Eukaryota</taxon>
        <taxon>Viridiplantae</taxon>
        <taxon>Streptophyta</taxon>
        <taxon>Embryophyta</taxon>
        <taxon>Tracheophyta</taxon>
        <taxon>Spermatophyta</taxon>
        <taxon>Magnoliopsida</taxon>
        <taxon>eudicotyledons</taxon>
        <taxon>Gunneridae</taxon>
        <taxon>Pentapetalae</taxon>
        <taxon>asterids</taxon>
        <taxon>lamiids</taxon>
        <taxon>Lamiales</taxon>
        <taxon>Pedaliaceae</taxon>
        <taxon>Sesamum</taxon>
    </lineage>
</organism>